<dbReference type="GO" id="GO:0003723">
    <property type="term" value="F:RNA binding"/>
    <property type="evidence" value="ECO:0007669"/>
    <property type="project" value="UniProtKB-KW"/>
</dbReference>
<dbReference type="Gene3D" id="3.30.300.20">
    <property type="match status" value="2"/>
</dbReference>
<dbReference type="InterPro" id="IPR009019">
    <property type="entry name" value="KH_sf_prok-type"/>
</dbReference>
<evidence type="ECO:0000313" key="10">
    <source>
        <dbReference type="Proteomes" id="UP000244727"/>
    </source>
</evidence>
<dbReference type="InterPro" id="IPR010212">
    <property type="entry name" value="NusA_arc"/>
</dbReference>
<accession>A0A2R4X4G4</accession>
<dbReference type="GO" id="GO:0006353">
    <property type="term" value="P:DNA-templated transcription termination"/>
    <property type="evidence" value="ECO:0007669"/>
    <property type="project" value="UniProtKB-UniRule"/>
</dbReference>
<keyword evidence="1 6" id="KW-0806">Transcription termination</keyword>
<dbReference type="NCBIfam" id="TIGR01952">
    <property type="entry name" value="nusA_arch"/>
    <property type="match status" value="1"/>
</dbReference>
<dbReference type="InterPro" id="IPR004044">
    <property type="entry name" value="KH_dom_type_2"/>
</dbReference>
<comment type="function">
    <text evidence="6">Participates in transcription termination.</text>
</comment>
<dbReference type="HAMAP" id="MF_00945_A">
    <property type="entry name" value="NusA_A"/>
    <property type="match status" value="1"/>
</dbReference>
<comment type="subcellular location">
    <subcellularLocation>
        <location evidence="6">Cytoplasm</location>
    </subcellularLocation>
</comment>
<reference evidence="9 10" key="1">
    <citation type="submission" date="2018-04" db="EMBL/GenBank/DDBJ databases">
        <title>Halococcoides cellulosivorans gen. nov., sp. nov., an extremely halophilic cellulose-utilizing haloarchaeon from hypersaline lakes.</title>
        <authorList>
            <person name="Sorokin D.Y."/>
            <person name="Toshchakov S.V."/>
            <person name="Samarov N.I."/>
            <person name="Korzhenkov A."/>
            <person name="Kublanov I.V."/>
        </authorList>
    </citation>
    <scope>NUCLEOTIDE SEQUENCE [LARGE SCALE GENOMIC DNA]</scope>
    <source>
        <strain evidence="9 10">HArcel1</strain>
    </source>
</reference>
<dbReference type="SUPFAM" id="SSF54814">
    <property type="entry name" value="Prokaryotic type KH domain (KH-domain type II)"/>
    <property type="match status" value="2"/>
</dbReference>
<feature type="domain" description="NusA-like second KH" evidence="8">
    <location>
        <begin position="75"/>
        <end position="138"/>
    </location>
</feature>
<keyword evidence="4 6" id="KW-0805">Transcription regulation</keyword>
<dbReference type="Pfam" id="PF07650">
    <property type="entry name" value="KH_2"/>
    <property type="match status" value="1"/>
</dbReference>
<keyword evidence="10" id="KW-1185">Reference proteome</keyword>
<dbReference type="PANTHER" id="PTHR22648">
    <property type="entry name" value="TRANSCRIPTION TERMINATION FACTOR NUSA"/>
    <property type="match status" value="1"/>
</dbReference>
<evidence type="ECO:0000256" key="1">
    <source>
        <dbReference type="ARBA" id="ARBA00022472"/>
    </source>
</evidence>
<protein>
    <recommendedName>
        <fullName evidence="6">Probable transcription termination protein NusA</fullName>
    </recommendedName>
</protein>
<dbReference type="PANTHER" id="PTHR22648:SF0">
    <property type="entry name" value="TRANSCRIPTION TERMINATION_ANTITERMINATION PROTEIN NUSA"/>
    <property type="match status" value="1"/>
</dbReference>
<keyword evidence="2 6" id="KW-0963">Cytoplasm</keyword>
<evidence type="ECO:0000256" key="2">
    <source>
        <dbReference type="ARBA" id="ARBA00022490"/>
    </source>
</evidence>
<evidence type="ECO:0000256" key="5">
    <source>
        <dbReference type="ARBA" id="ARBA00023163"/>
    </source>
</evidence>
<comment type="similarity">
    <text evidence="6">Belongs to the NusA family.</text>
</comment>
<dbReference type="EMBL" id="CP028858">
    <property type="protein sequence ID" value="AWB28687.1"/>
    <property type="molecule type" value="Genomic_DNA"/>
</dbReference>
<evidence type="ECO:0000259" key="7">
    <source>
        <dbReference type="Pfam" id="PF07650"/>
    </source>
</evidence>
<gene>
    <name evidence="6" type="primary">nusA</name>
    <name evidence="9" type="ORF">HARCEL1_09275</name>
</gene>
<evidence type="ECO:0000256" key="6">
    <source>
        <dbReference type="HAMAP-Rule" id="MF_00945"/>
    </source>
</evidence>
<dbReference type="AlphaFoldDB" id="A0A2R4X4G4"/>
<dbReference type="Pfam" id="PF26594">
    <property type="entry name" value="KH_NusA_2nd"/>
    <property type="match status" value="1"/>
</dbReference>
<feature type="domain" description="KH type-2" evidence="7">
    <location>
        <begin position="20"/>
        <end position="68"/>
    </location>
</feature>
<dbReference type="GO" id="GO:0031564">
    <property type="term" value="P:transcription antitermination"/>
    <property type="evidence" value="ECO:0007669"/>
    <property type="project" value="InterPro"/>
</dbReference>
<dbReference type="Proteomes" id="UP000244727">
    <property type="component" value="Chromosome"/>
</dbReference>
<dbReference type="InterPro" id="IPR030842">
    <property type="entry name" value="TF_NusA_bacterial"/>
</dbReference>
<dbReference type="GO" id="GO:0005829">
    <property type="term" value="C:cytosol"/>
    <property type="evidence" value="ECO:0007669"/>
    <property type="project" value="TreeGrafter"/>
</dbReference>
<evidence type="ECO:0000313" key="9">
    <source>
        <dbReference type="EMBL" id="AWB28687.1"/>
    </source>
</evidence>
<organism evidence="9 10">
    <name type="scientific">Halococcoides cellulosivorans</name>
    <dbReference type="NCBI Taxonomy" id="1679096"/>
    <lineage>
        <taxon>Archaea</taxon>
        <taxon>Methanobacteriati</taxon>
        <taxon>Methanobacteriota</taxon>
        <taxon>Stenosarchaea group</taxon>
        <taxon>Halobacteria</taxon>
        <taxon>Halobacteriales</taxon>
        <taxon>Haloarculaceae</taxon>
        <taxon>Halococcoides</taxon>
    </lineage>
</organism>
<sequence>MMRRLDDEARRLAGAIDEATGGTVRDCVVEADRAIVLIAPEDMAQVIGEGGGRIRDLEERVGRDLKLVADAPTPEGLIGNALEPAAVGAVTIEDREDERVAVAQVDPADRGVAIGRDGRNVAAAETLAARHTDVDRVEIDTA</sequence>
<dbReference type="InterPro" id="IPR058582">
    <property type="entry name" value="KH_NusA_2nd"/>
</dbReference>
<keyword evidence="5 6" id="KW-0804">Transcription</keyword>
<evidence type="ECO:0000259" key="8">
    <source>
        <dbReference type="Pfam" id="PF26594"/>
    </source>
</evidence>
<evidence type="ECO:0000256" key="3">
    <source>
        <dbReference type="ARBA" id="ARBA00022884"/>
    </source>
</evidence>
<proteinExistence type="inferred from homology"/>
<evidence type="ECO:0000256" key="4">
    <source>
        <dbReference type="ARBA" id="ARBA00023015"/>
    </source>
</evidence>
<dbReference type="InterPro" id="IPR015946">
    <property type="entry name" value="KH_dom-like_a/b"/>
</dbReference>
<name>A0A2R4X4G4_9EURY</name>
<keyword evidence="3" id="KW-0694">RNA-binding</keyword>
<dbReference type="KEGG" id="harc:HARCEL1_09275"/>